<keyword evidence="2" id="KW-1185">Reference proteome</keyword>
<dbReference type="AlphaFoldDB" id="A0A7W9CK56"/>
<organism evidence="1 2">
    <name type="scientific">Brevundimonas variabilis</name>
    <dbReference type="NCBI Taxonomy" id="74312"/>
    <lineage>
        <taxon>Bacteria</taxon>
        <taxon>Pseudomonadati</taxon>
        <taxon>Pseudomonadota</taxon>
        <taxon>Alphaproteobacteria</taxon>
        <taxon>Caulobacterales</taxon>
        <taxon>Caulobacteraceae</taxon>
        <taxon>Brevundimonas</taxon>
    </lineage>
</organism>
<evidence type="ECO:0000313" key="2">
    <source>
        <dbReference type="Proteomes" id="UP000545037"/>
    </source>
</evidence>
<sequence length="47" mass="5274">MRLVTSRLILCGNIRQATRASDFGDRTELVPPYGYIQPTAQRGASHR</sequence>
<name>A0A7W9CK56_9CAUL</name>
<dbReference type="Proteomes" id="UP000545037">
    <property type="component" value="Unassembled WGS sequence"/>
</dbReference>
<gene>
    <name evidence="1" type="ORF">GGR13_002691</name>
</gene>
<accession>A0A7W9CK56</accession>
<reference evidence="1 2" key="1">
    <citation type="submission" date="2020-08" db="EMBL/GenBank/DDBJ databases">
        <title>Genomic Encyclopedia of Type Strains, Phase IV (KMG-IV): sequencing the most valuable type-strain genomes for metagenomic binning, comparative biology and taxonomic classification.</title>
        <authorList>
            <person name="Goeker M."/>
        </authorList>
    </citation>
    <scope>NUCLEOTIDE SEQUENCE [LARGE SCALE GENOMIC DNA]</scope>
    <source>
        <strain evidence="1 2">DSM 4737</strain>
    </source>
</reference>
<evidence type="ECO:0000313" key="1">
    <source>
        <dbReference type="EMBL" id="MBB5747084.1"/>
    </source>
</evidence>
<proteinExistence type="predicted"/>
<comment type="caution">
    <text evidence="1">The sequence shown here is derived from an EMBL/GenBank/DDBJ whole genome shotgun (WGS) entry which is preliminary data.</text>
</comment>
<protein>
    <submittedName>
        <fullName evidence="1">Uncharacterized protein</fullName>
    </submittedName>
</protein>
<dbReference type="EMBL" id="JACHOR010000004">
    <property type="protein sequence ID" value="MBB5747084.1"/>
    <property type="molecule type" value="Genomic_DNA"/>
</dbReference>
<dbReference type="RefSeq" id="WP_183214030.1">
    <property type="nucleotide sequence ID" value="NZ_JACHOR010000004.1"/>
</dbReference>